<evidence type="ECO:0000313" key="3">
    <source>
        <dbReference type="Proteomes" id="UP000678393"/>
    </source>
</evidence>
<proteinExistence type="predicted"/>
<dbReference type="EMBL" id="CAJHNH020006634">
    <property type="protein sequence ID" value="CAG5133939.1"/>
    <property type="molecule type" value="Genomic_DNA"/>
</dbReference>
<evidence type="ECO:0000256" key="1">
    <source>
        <dbReference type="SAM" id="MobiDB-lite"/>
    </source>
</evidence>
<keyword evidence="3" id="KW-1185">Reference proteome</keyword>
<dbReference type="AlphaFoldDB" id="A0A8S3ZWS3"/>
<comment type="caution">
    <text evidence="2">The sequence shown here is derived from an EMBL/GenBank/DDBJ whole genome shotgun (WGS) entry which is preliminary data.</text>
</comment>
<accession>A0A8S3ZWS3</accession>
<organism evidence="2 3">
    <name type="scientific">Candidula unifasciata</name>
    <dbReference type="NCBI Taxonomy" id="100452"/>
    <lineage>
        <taxon>Eukaryota</taxon>
        <taxon>Metazoa</taxon>
        <taxon>Spiralia</taxon>
        <taxon>Lophotrochozoa</taxon>
        <taxon>Mollusca</taxon>
        <taxon>Gastropoda</taxon>
        <taxon>Heterobranchia</taxon>
        <taxon>Euthyneura</taxon>
        <taxon>Panpulmonata</taxon>
        <taxon>Eupulmonata</taxon>
        <taxon>Stylommatophora</taxon>
        <taxon>Helicina</taxon>
        <taxon>Helicoidea</taxon>
        <taxon>Geomitridae</taxon>
        <taxon>Candidula</taxon>
    </lineage>
</organism>
<feature type="region of interest" description="Disordered" evidence="1">
    <location>
        <begin position="43"/>
        <end position="141"/>
    </location>
</feature>
<feature type="compositionally biased region" description="Basic residues" evidence="1">
    <location>
        <begin position="73"/>
        <end position="83"/>
    </location>
</feature>
<reference evidence="2" key="1">
    <citation type="submission" date="2021-04" db="EMBL/GenBank/DDBJ databases">
        <authorList>
            <consortium name="Molecular Ecology Group"/>
        </authorList>
    </citation>
    <scope>NUCLEOTIDE SEQUENCE</scope>
</reference>
<gene>
    <name evidence="2" type="ORF">CUNI_LOCUS19497</name>
</gene>
<name>A0A8S3ZWS3_9EUPU</name>
<dbReference type="OrthoDB" id="3258416at2759"/>
<feature type="compositionally biased region" description="Basic and acidic residues" evidence="1">
    <location>
        <begin position="84"/>
        <end position="100"/>
    </location>
</feature>
<evidence type="ECO:0000313" key="2">
    <source>
        <dbReference type="EMBL" id="CAG5133939.1"/>
    </source>
</evidence>
<feature type="compositionally biased region" description="Low complexity" evidence="1">
    <location>
        <begin position="119"/>
        <end position="132"/>
    </location>
</feature>
<protein>
    <submittedName>
        <fullName evidence="2">Uncharacterized protein</fullName>
    </submittedName>
</protein>
<dbReference type="Proteomes" id="UP000678393">
    <property type="component" value="Unassembled WGS sequence"/>
</dbReference>
<sequence>MFVKDLNSLKYAELQKLAKSVGIKANQKVDKLMKALKEHYLENEDSPEDFATDLTDVETTPENKQKALGQRRLPVKISKKTAGKLRESGSESEGATKELAAKLVTKGLPRDRVKSQVTSASLPASSPLLSPLRKMAASLEV</sequence>